<feature type="region of interest" description="Disordered" evidence="1">
    <location>
        <begin position="879"/>
        <end position="905"/>
    </location>
</feature>
<sequence>MALNERSRRRPRQSSSSLSNVIQISILLLSLVGFKNVNATNAKRALADPSEDMYCGTNWIDAYDNCHKPCPSGDDAECDSGMKCQGFTGCAEKLGSSSGGGGSGGGDSSTTGTEETSDPNANNMCGTSWLVAMLSCNKPCPMGTECTGGDTCYAATNCDQPLEPIISEMLMSLLGGSSTMNPTESLVLSDTILELLAAKLEESKAFIDGAAVTGQAFQAGGRRVLEVSSGNETMRVDLTVGGRQLRQHGRKLPTGSSALDVSMTITGNYRPPPYLNMDVLIEDSINRNSANLVKDLKDRGGRSGTRFFESVEGLEATAVAKATSRPTVSMCCRWSYVEIAAVSNFRYLMECFFISPHITCASSTPILYQVTPTQRPSGDVSSYSYYYLSAYFNLSSSFQSQEPTKKPSPGPTATPTNKPVKEPTKKPSPSPTATPTNKPTLKPTRKPSNMPTANPTTSPTTAPSESPTRAFDQILQSGYGTDLYEQTSRSYGNIFEVRTKSKGETVLVTGFEIYTSSIERVTYQVWTKEGPWRGFEGQRGKFTKIAQGQVKGKGECDETRAENCQFTLIPFEEFKSVPITGDGGSRSFYVTLNTRDIVYSRGSSTDIDTFNIQQDNQDIEIYEGGSVLMFPFTEATDPIMHYRTPRGFLGRIYYERNPCEDGSFEWPCQTRAPNFVSTSKPTQTPTPKPTQRPTLEPTNEVTDPPTETSSASPPVNNGSNEQAPPAPSENGSGNGDGNRPNNTNSSNEQMPPTGNEGGGSPTPAVSIPSSDEQDTASPPPTMIVLASPSAEDTVLSSDSTTDSNVPPNGNVQINGEIATSNFVLTLSNVPDNIMNDREMGKYAEVMSEFLNNQDELKGASVVVVSVNIWHQAMVVETKGRGGKKSPHSVTRDLQSDESLESLNSTIPTKKEEDVSKSIDVTTIIKTANSVLPKEVTDVLLLHVIESNQANLLDLFYAERLFFSYFKDIDGVSGKIIAQVTQAPTFAPTTLAQLLAANSTAVQLLVEEGSGGMGLMVWIGLIIGGLWCCLTLCSLSYLGKARREMNNNKMLRATSGKSKNKKDDPFCDPFLVGSEHTGESKLTGSNIYGEYHDEENGLMKDAEESESESEDDDIESVSEEESGDSSSDEDEADNKNKFNENKSESRDITGRRSSFKALITSVNKPSSLSRPKPSQSANLVEVSEDGNIESVSEEDSDDSSSDEDEADNKQKFNENKTERSKVSKEKKKPIAEKATSSRQLPSRSFSRSRDLIEKPKSAQQLTSAKSSRHSSSAKSSPPPKSNSSSRINLTGKPNPSPHRKDDVRLMPEKAQSSRMVISRKRHDSSRRHTHSAVVKSSRGTRESSLQKGQSTREGSDRKHSRSFRGGKASSSRQTSSGGVEMLFS</sequence>
<keyword evidence="2" id="KW-1133">Transmembrane helix</keyword>
<feature type="compositionally biased region" description="Polar residues" evidence="1">
    <location>
        <begin position="1367"/>
        <end position="1376"/>
    </location>
</feature>
<evidence type="ECO:0000313" key="4">
    <source>
        <dbReference type="EMBL" id="EED90461.1"/>
    </source>
</evidence>
<feature type="region of interest" description="Disordered" evidence="1">
    <location>
        <begin position="789"/>
        <end position="808"/>
    </location>
</feature>
<feature type="region of interest" description="Disordered" evidence="1">
    <location>
        <begin position="95"/>
        <end position="120"/>
    </location>
</feature>
<feature type="compositionally biased region" description="Low complexity" evidence="1">
    <location>
        <begin position="447"/>
        <end position="468"/>
    </location>
</feature>
<dbReference type="HOGENOM" id="CLU_255480_0_0_1"/>
<organism evidence="4 5">
    <name type="scientific">Thalassiosira pseudonana</name>
    <name type="common">Marine diatom</name>
    <name type="synonym">Cyclotella nana</name>
    <dbReference type="NCBI Taxonomy" id="35128"/>
    <lineage>
        <taxon>Eukaryota</taxon>
        <taxon>Sar</taxon>
        <taxon>Stramenopiles</taxon>
        <taxon>Ochrophyta</taxon>
        <taxon>Bacillariophyta</taxon>
        <taxon>Coscinodiscophyceae</taxon>
        <taxon>Thalassiosirophycidae</taxon>
        <taxon>Thalassiosirales</taxon>
        <taxon>Thalassiosiraceae</taxon>
        <taxon>Thalassiosira</taxon>
    </lineage>
</organism>
<feature type="region of interest" description="Disordered" evidence="1">
    <location>
        <begin position="399"/>
        <end position="468"/>
    </location>
</feature>
<keyword evidence="2" id="KW-0812">Transmembrane</keyword>
<feature type="compositionally biased region" description="Basic and acidic residues" evidence="1">
    <location>
        <begin position="1132"/>
        <end position="1149"/>
    </location>
</feature>
<evidence type="ECO:0000313" key="5">
    <source>
        <dbReference type="Proteomes" id="UP000001449"/>
    </source>
</evidence>
<protein>
    <submittedName>
        <fullName evidence="4">Uncharacterized protein</fullName>
    </submittedName>
</protein>
<keyword evidence="5" id="KW-1185">Reference proteome</keyword>
<feature type="compositionally biased region" description="Gly residues" evidence="1">
    <location>
        <begin position="97"/>
        <end position="107"/>
    </location>
</feature>
<dbReference type="PaxDb" id="35128-Thaps24011"/>
<feature type="compositionally biased region" description="Polar residues" evidence="1">
    <location>
        <begin position="696"/>
        <end position="722"/>
    </location>
</feature>
<dbReference type="eggNOG" id="ENOG502T6NU">
    <property type="taxonomic scope" value="Eukaryota"/>
</dbReference>
<dbReference type="GeneID" id="7448079"/>
<name>B8C8C7_THAPS</name>
<evidence type="ECO:0000256" key="3">
    <source>
        <dbReference type="SAM" id="SignalP"/>
    </source>
</evidence>
<feature type="compositionally biased region" description="Basic residues" evidence="1">
    <location>
        <begin position="1316"/>
        <end position="1329"/>
    </location>
</feature>
<dbReference type="KEGG" id="tps:THAPSDRAFT_24011"/>
<evidence type="ECO:0000256" key="1">
    <source>
        <dbReference type="SAM" id="MobiDB-lite"/>
    </source>
</evidence>
<dbReference type="PANTHER" id="PTHR33683:SF46">
    <property type="entry name" value="SUSHI DOMAIN-CONTAINING PROTEIN"/>
    <property type="match status" value="1"/>
</dbReference>
<feature type="compositionally biased region" description="Polar residues" evidence="1">
    <location>
        <begin position="739"/>
        <end position="752"/>
    </location>
</feature>
<accession>B8C8C7</accession>
<feature type="signal peptide" evidence="3">
    <location>
        <begin position="1"/>
        <end position="39"/>
    </location>
</feature>
<feature type="compositionally biased region" description="Acidic residues" evidence="1">
    <location>
        <begin position="1181"/>
        <end position="1205"/>
    </location>
</feature>
<gene>
    <name evidence="4" type="ORF">THAPSDRAFT_24011</name>
</gene>
<feature type="compositionally biased region" description="Low complexity" evidence="1">
    <location>
        <begin position="1262"/>
        <end position="1285"/>
    </location>
</feature>
<dbReference type="RefSeq" id="XP_002292486.1">
    <property type="nucleotide sequence ID" value="XM_002292450.1"/>
</dbReference>
<feature type="chain" id="PRO_5002869586" evidence="3">
    <location>
        <begin position="40"/>
        <end position="1383"/>
    </location>
</feature>
<proteinExistence type="predicted"/>
<keyword evidence="2" id="KW-0472">Membrane</keyword>
<feature type="transmembrane region" description="Helical" evidence="2">
    <location>
        <begin position="1014"/>
        <end position="1038"/>
    </location>
</feature>
<feature type="compositionally biased region" description="Polar residues" evidence="1">
    <location>
        <begin position="1341"/>
        <end position="1351"/>
    </location>
</feature>
<reference evidence="4 5" key="1">
    <citation type="journal article" date="2004" name="Science">
        <title>The genome of the diatom Thalassiosira pseudonana: ecology, evolution, and metabolism.</title>
        <authorList>
            <person name="Armbrust E.V."/>
            <person name="Berges J.A."/>
            <person name="Bowler C."/>
            <person name="Green B.R."/>
            <person name="Martinez D."/>
            <person name="Putnam N.H."/>
            <person name="Zhou S."/>
            <person name="Allen A.E."/>
            <person name="Apt K.E."/>
            <person name="Bechner M."/>
            <person name="Brzezinski M.A."/>
            <person name="Chaal B.K."/>
            <person name="Chiovitti A."/>
            <person name="Davis A.K."/>
            <person name="Demarest M.S."/>
            <person name="Detter J.C."/>
            <person name="Glavina T."/>
            <person name="Goodstein D."/>
            <person name="Hadi M.Z."/>
            <person name="Hellsten U."/>
            <person name="Hildebrand M."/>
            <person name="Jenkins B.D."/>
            <person name="Jurka J."/>
            <person name="Kapitonov V.V."/>
            <person name="Kroger N."/>
            <person name="Lau W.W."/>
            <person name="Lane T.W."/>
            <person name="Larimer F.W."/>
            <person name="Lippmeier J.C."/>
            <person name="Lucas S."/>
            <person name="Medina M."/>
            <person name="Montsant A."/>
            <person name="Obornik M."/>
            <person name="Parker M.S."/>
            <person name="Palenik B."/>
            <person name="Pazour G.J."/>
            <person name="Richardson P.M."/>
            <person name="Rynearson T.A."/>
            <person name="Saito M.A."/>
            <person name="Schwartz D.C."/>
            <person name="Thamatrakoln K."/>
            <person name="Valentin K."/>
            <person name="Vardi A."/>
            <person name="Wilkerson F.P."/>
            <person name="Rokhsar D.S."/>
        </authorList>
    </citation>
    <scope>NUCLEOTIDE SEQUENCE [LARGE SCALE GENOMIC DNA]</scope>
    <source>
        <strain evidence="4 5">CCMP1335</strain>
    </source>
</reference>
<dbReference type="PANTHER" id="PTHR33683">
    <property type="entry name" value="1, PUTATIVE-RELATED"/>
    <property type="match status" value="1"/>
</dbReference>
<evidence type="ECO:0000256" key="2">
    <source>
        <dbReference type="SAM" id="Phobius"/>
    </source>
</evidence>
<feature type="compositionally biased region" description="Basic and acidic residues" evidence="1">
    <location>
        <begin position="1206"/>
        <end position="1230"/>
    </location>
</feature>
<dbReference type="InParanoid" id="B8C8C7"/>
<dbReference type="EMBL" id="CM000645">
    <property type="protein sequence ID" value="EED90461.1"/>
    <property type="molecule type" value="Genomic_DNA"/>
</dbReference>
<feature type="compositionally biased region" description="Basic and acidic residues" evidence="1">
    <location>
        <begin position="1297"/>
        <end position="1306"/>
    </location>
</feature>
<feature type="region of interest" description="Disordered" evidence="1">
    <location>
        <begin position="1098"/>
        <end position="1383"/>
    </location>
</feature>
<feature type="compositionally biased region" description="Acidic residues" evidence="1">
    <location>
        <begin position="1102"/>
        <end position="1131"/>
    </location>
</feature>
<feature type="region of interest" description="Disordered" evidence="1">
    <location>
        <begin position="674"/>
        <end position="784"/>
    </location>
</feature>
<dbReference type="Proteomes" id="UP000001449">
    <property type="component" value="Chromosome 9"/>
</dbReference>
<feature type="compositionally biased region" description="Polar residues" evidence="1">
    <location>
        <begin position="1233"/>
        <end position="1244"/>
    </location>
</feature>
<feature type="compositionally biased region" description="Polar residues" evidence="1">
    <location>
        <begin position="1159"/>
        <end position="1177"/>
    </location>
</feature>
<feature type="region of interest" description="Disordered" evidence="1">
    <location>
        <begin position="1051"/>
        <end position="1072"/>
    </location>
</feature>
<reference evidence="4 5" key="2">
    <citation type="journal article" date="2008" name="Nature">
        <title>The Phaeodactylum genome reveals the evolutionary history of diatom genomes.</title>
        <authorList>
            <person name="Bowler C."/>
            <person name="Allen A.E."/>
            <person name="Badger J.H."/>
            <person name="Grimwood J."/>
            <person name="Jabbari K."/>
            <person name="Kuo A."/>
            <person name="Maheswari U."/>
            <person name="Martens C."/>
            <person name="Maumus F."/>
            <person name="Otillar R.P."/>
            <person name="Rayko E."/>
            <person name="Salamov A."/>
            <person name="Vandepoele K."/>
            <person name="Beszteri B."/>
            <person name="Gruber A."/>
            <person name="Heijde M."/>
            <person name="Katinka M."/>
            <person name="Mock T."/>
            <person name="Valentin K."/>
            <person name="Verret F."/>
            <person name="Berges J.A."/>
            <person name="Brownlee C."/>
            <person name="Cadoret J.P."/>
            <person name="Chiovitti A."/>
            <person name="Choi C.J."/>
            <person name="Coesel S."/>
            <person name="De Martino A."/>
            <person name="Detter J.C."/>
            <person name="Durkin C."/>
            <person name="Falciatore A."/>
            <person name="Fournet J."/>
            <person name="Haruta M."/>
            <person name="Huysman M.J."/>
            <person name="Jenkins B.D."/>
            <person name="Jiroutova K."/>
            <person name="Jorgensen R.E."/>
            <person name="Joubert Y."/>
            <person name="Kaplan A."/>
            <person name="Kroger N."/>
            <person name="Kroth P.G."/>
            <person name="La Roche J."/>
            <person name="Lindquist E."/>
            <person name="Lommer M."/>
            <person name="Martin-Jezequel V."/>
            <person name="Lopez P.J."/>
            <person name="Lucas S."/>
            <person name="Mangogna M."/>
            <person name="McGinnis K."/>
            <person name="Medlin L.K."/>
            <person name="Montsant A."/>
            <person name="Oudot-Le Secq M.P."/>
            <person name="Napoli C."/>
            <person name="Obornik M."/>
            <person name="Parker M.S."/>
            <person name="Petit J.L."/>
            <person name="Porcel B.M."/>
            <person name="Poulsen N."/>
            <person name="Robison M."/>
            <person name="Rychlewski L."/>
            <person name="Rynearson T.A."/>
            <person name="Schmutz J."/>
            <person name="Shapiro H."/>
            <person name="Siaut M."/>
            <person name="Stanley M."/>
            <person name="Sussman M.R."/>
            <person name="Taylor A.R."/>
            <person name="Vardi A."/>
            <person name="von Dassow P."/>
            <person name="Vyverman W."/>
            <person name="Willis A."/>
            <person name="Wyrwicz L.S."/>
            <person name="Rokhsar D.S."/>
            <person name="Weissenbach J."/>
            <person name="Armbrust E.V."/>
            <person name="Green B.R."/>
            <person name="Van de Peer Y."/>
            <person name="Grigoriev I.V."/>
        </authorList>
    </citation>
    <scope>NUCLEOTIDE SEQUENCE [LARGE SCALE GENOMIC DNA]</scope>
    <source>
        <strain evidence="4 5">CCMP1335</strain>
    </source>
</reference>
<keyword evidence="3" id="KW-0732">Signal</keyword>
<feature type="compositionally biased region" description="Basic and acidic residues" evidence="1">
    <location>
        <begin position="1246"/>
        <end position="1255"/>
    </location>
</feature>